<dbReference type="GO" id="GO:0004639">
    <property type="term" value="F:phosphoribosylaminoimidazolesuccinocarboxamide synthase activity"/>
    <property type="evidence" value="ECO:0007669"/>
    <property type="project" value="UniProtKB-EC"/>
</dbReference>
<feature type="domain" description="SAICAR synthetase/ADE2 N-terminal" evidence="7">
    <location>
        <begin position="5"/>
        <end position="259"/>
    </location>
</feature>
<dbReference type="GO" id="GO:0005524">
    <property type="term" value="F:ATP binding"/>
    <property type="evidence" value="ECO:0007669"/>
    <property type="project" value="UniProtKB-KW"/>
</dbReference>
<sequence length="323" mass="37124">SESTGHGIFHFSDRYSVFDWGAMPERIEKKGQVLAMMGAYTFERLEETGIETHYIGMEENGKIKKVNELKKPSSRMHIKLVNVLEPEFIDGSYDYSVFSNPPVNNFLIPLEVVFRNRIPIGSSARRRYSPQDLGLDMGEWPDKAISLDKPIIESSTKLEEQDRYIDDEEAQRIAGVDLSEIYRKAGEANRIISERAEVSGMSHDDGKVEFVNIDGDIVIGDVAGTFDEDRFTFKSMQVSKEVLRQAYKKKQPQWVEEVKNGKEKAKREGIEHWKELVDIKPEKLGIEDLVSEMYQAGANRYIVRKFFEVPNLEEVMNDIQNML</sequence>
<dbReference type="PANTHER" id="PTHR43700:SF1">
    <property type="entry name" value="PHOSPHORIBOSYLAMINOIMIDAZOLE-SUCCINOCARBOXAMIDE SYNTHASE"/>
    <property type="match status" value="1"/>
</dbReference>
<keyword evidence="6" id="KW-0067">ATP-binding</keyword>
<evidence type="ECO:0000256" key="4">
    <source>
        <dbReference type="ARBA" id="ARBA00022741"/>
    </source>
</evidence>
<dbReference type="Gene3D" id="3.30.470.20">
    <property type="entry name" value="ATP-grasp fold, B domain"/>
    <property type="match status" value="1"/>
</dbReference>
<gene>
    <name evidence="8" type="ORF">AKJ37_02240</name>
</gene>
<protein>
    <recommendedName>
        <fullName evidence="2">phosphoribosylaminoimidazolesuccinocarboxamide synthase</fullName>
        <ecNumber evidence="2">6.3.2.6</ecNumber>
    </recommendedName>
</protein>
<organism evidence="8 9">
    <name type="scientific">candidate division MSBL1 archaeon SCGC-AAA259I09</name>
    <dbReference type="NCBI Taxonomy" id="1698267"/>
    <lineage>
        <taxon>Archaea</taxon>
        <taxon>Methanobacteriati</taxon>
        <taxon>Methanobacteriota</taxon>
        <taxon>candidate division MSBL1</taxon>
    </lineage>
</organism>
<evidence type="ECO:0000256" key="5">
    <source>
        <dbReference type="ARBA" id="ARBA00022755"/>
    </source>
</evidence>
<evidence type="ECO:0000256" key="3">
    <source>
        <dbReference type="ARBA" id="ARBA00022598"/>
    </source>
</evidence>
<dbReference type="Pfam" id="PF01259">
    <property type="entry name" value="SAICAR_synt"/>
    <property type="match status" value="1"/>
</dbReference>
<accession>A0A133UUQ9</accession>
<dbReference type="PATRIC" id="fig|1698267.3.peg.672"/>
<dbReference type="InterPro" id="IPR028923">
    <property type="entry name" value="SAICAR_synt/ADE2_N"/>
</dbReference>
<dbReference type="Gene3D" id="3.30.200.20">
    <property type="entry name" value="Phosphorylase Kinase, domain 1"/>
    <property type="match status" value="1"/>
</dbReference>
<evidence type="ECO:0000256" key="2">
    <source>
        <dbReference type="ARBA" id="ARBA00012217"/>
    </source>
</evidence>
<name>A0A133UUQ9_9EURY</name>
<dbReference type="GO" id="GO:0006189">
    <property type="term" value="P:'de novo' IMP biosynthetic process"/>
    <property type="evidence" value="ECO:0007669"/>
    <property type="project" value="UniProtKB-UniPathway"/>
</dbReference>
<dbReference type="UniPathway" id="UPA00074">
    <property type="reaction ID" value="UER00131"/>
</dbReference>
<dbReference type="AlphaFoldDB" id="A0A133UUQ9"/>
<dbReference type="EC" id="6.3.2.6" evidence="2"/>
<evidence type="ECO:0000313" key="9">
    <source>
        <dbReference type="Proteomes" id="UP000070463"/>
    </source>
</evidence>
<dbReference type="EMBL" id="LHXR01000018">
    <property type="protein sequence ID" value="KXA97866.1"/>
    <property type="molecule type" value="Genomic_DNA"/>
</dbReference>
<evidence type="ECO:0000313" key="8">
    <source>
        <dbReference type="EMBL" id="KXA97866.1"/>
    </source>
</evidence>
<proteinExistence type="predicted"/>
<feature type="non-terminal residue" evidence="8">
    <location>
        <position position="1"/>
    </location>
</feature>
<keyword evidence="3" id="KW-0436">Ligase</keyword>
<dbReference type="PANTHER" id="PTHR43700">
    <property type="entry name" value="PHOSPHORIBOSYLAMINOIMIDAZOLE-SUCCINOCARBOXAMIDE SYNTHASE"/>
    <property type="match status" value="1"/>
</dbReference>
<dbReference type="SUPFAM" id="SSF56104">
    <property type="entry name" value="SAICAR synthase-like"/>
    <property type="match status" value="1"/>
</dbReference>
<dbReference type="Proteomes" id="UP000070463">
    <property type="component" value="Unassembled WGS sequence"/>
</dbReference>
<keyword evidence="4" id="KW-0547">Nucleotide-binding</keyword>
<evidence type="ECO:0000256" key="1">
    <source>
        <dbReference type="ARBA" id="ARBA00004672"/>
    </source>
</evidence>
<reference evidence="8 9" key="1">
    <citation type="journal article" date="2016" name="Sci. Rep.">
        <title>Metabolic traits of an uncultured archaeal lineage -MSBL1- from brine pools of the Red Sea.</title>
        <authorList>
            <person name="Mwirichia R."/>
            <person name="Alam I."/>
            <person name="Rashid M."/>
            <person name="Vinu M."/>
            <person name="Ba-Alawi W."/>
            <person name="Anthony Kamau A."/>
            <person name="Kamanda Ngugi D."/>
            <person name="Goker M."/>
            <person name="Klenk H.P."/>
            <person name="Bajic V."/>
            <person name="Stingl U."/>
        </authorList>
    </citation>
    <scope>NUCLEOTIDE SEQUENCE [LARGE SCALE GENOMIC DNA]</scope>
    <source>
        <strain evidence="8">SCGC-AAA259I09</strain>
    </source>
</reference>
<dbReference type="GO" id="GO:0005737">
    <property type="term" value="C:cytoplasm"/>
    <property type="evidence" value="ECO:0007669"/>
    <property type="project" value="TreeGrafter"/>
</dbReference>
<keyword evidence="5" id="KW-0658">Purine biosynthesis</keyword>
<evidence type="ECO:0000256" key="6">
    <source>
        <dbReference type="ARBA" id="ARBA00022840"/>
    </source>
</evidence>
<comment type="pathway">
    <text evidence="1">Purine metabolism; IMP biosynthesis via de novo pathway; 5-amino-1-(5-phospho-D-ribosyl)imidazole-4-carboxamide from 5-amino-1-(5-phospho-D-ribosyl)imidazole-4-carboxylate: step 1/2.</text>
</comment>
<keyword evidence="9" id="KW-1185">Reference proteome</keyword>
<evidence type="ECO:0000259" key="7">
    <source>
        <dbReference type="Pfam" id="PF01259"/>
    </source>
</evidence>
<comment type="caution">
    <text evidence="8">The sequence shown here is derived from an EMBL/GenBank/DDBJ whole genome shotgun (WGS) entry which is preliminary data.</text>
</comment>